<evidence type="ECO:0000313" key="2">
    <source>
        <dbReference type="EMBL" id="CCF40282.1"/>
    </source>
</evidence>
<sequence>VPLNSSSVPLNSSNHKTAHQSQAREIHSRSNSQNQYSGEQTRASPSKTHPSFIPFSIIHLSTRDSFLQSLYIKGVVDPSVVRSRRLSSPCPF</sequence>
<organism evidence="2 3">
    <name type="scientific">Colletotrichum higginsianum (strain IMI 349063)</name>
    <name type="common">Crucifer anthracnose fungus</name>
    <dbReference type="NCBI Taxonomy" id="759273"/>
    <lineage>
        <taxon>Eukaryota</taxon>
        <taxon>Fungi</taxon>
        <taxon>Dikarya</taxon>
        <taxon>Ascomycota</taxon>
        <taxon>Pezizomycotina</taxon>
        <taxon>Sordariomycetes</taxon>
        <taxon>Hypocreomycetidae</taxon>
        <taxon>Glomerellales</taxon>
        <taxon>Glomerellaceae</taxon>
        <taxon>Colletotrichum</taxon>
        <taxon>Colletotrichum destructivum species complex</taxon>
    </lineage>
</organism>
<dbReference type="AlphaFoldDB" id="H1VJ79"/>
<proteinExistence type="predicted"/>
<evidence type="ECO:0000256" key="1">
    <source>
        <dbReference type="SAM" id="MobiDB-lite"/>
    </source>
</evidence>
<dbReference type="HOGENOM" id="CLU_2418967_0_0_1"/>
<evidence type="ECO:0000313" key="3">
    <source>
        <dbReference type="Proteomes" id="UP000007174"/>
    </source>
</evidence>
<gene>
    <name evidence="2" type="ORF">CH063_10894</name>
</gene>
<reference evidence="3" key="1">
    <citation type="journal article" date="2012" name="Nat. Genet.">
        <title>Lifestyle transitions in plant pathogenic Colletotrichum fungi deciphered by genome and transcriptome analyses.</title>
        <authorList>
            <person name="O'Connell R.J."/>
            <person name="Thon M.R."/>
            <person name="Hacquard S."/>
            <person name="Amyotte S.G."/>
            <person name="Kleemann J."/>
            <person name="Torres M.F."/>
            <person name="Damm U."/>
            <person name="Buiate E.A."/>
            <person name="Epstein L."/>
            <person name="Alkan N."/>
            <person name="Altmueller J."/>
            <person name="Alvarado-Balderrama L."/>
            <person name="Bauser C.A."/>
            <person name="Becker C."/>
            <person name="Birren B.W."/>
            <person name="Chen Z."/>
            <person name="Choi J."/>
            <person name="Crouch J.A."/>
            <person name="Duvick J.P."/>
            <person name="Farman M.A."/>
            <person name="Gan P."/>
            <person name="Heiman D."/>
            <person name="Henrissat B."/>
            <person name="Howard R.J."/>
            <person name="Kabbage M."/>
            <person name="Koch C."/>
            <person name="Kracher B."/>
            <person name="Kubo Y."/>
            <person name="Law A.D."/>
            <person name="Lebrun M.-H."/>
            <person name="Lee Y.-H."/>
            <person name="Miyara I."/>
            <person name="Moore N."/>
            <person name="Neumann U."/>
            <person name="Nordstroem K."/>
            <person name="Panaccione D.G."/>
            <person name="Panstruga R."/>
            <person name="Place M."/>
            <person name="Proctor R.H."/>
            <person name="Prusky D."/>
            <person name="Rech G."/>
            <person name="Reinhardt R."/>
            <person name="Rollins J.A."/>
            <person name="Rounsley S."/>
            <person name="Schardl C.L."/>
            <person name="Schwartz D.C."/>
            <person name="Shenoy N."/>
            <person name="Shirasu K."/>
            <person name="Sikhakolli U.R."/>
            <person name="Stueber K."/>
            <person name="Sukno S.A."/>
            <person name="Sweigard J.A."/>
            <person name="Takano Y."/>
            <person name="Takahara H."/>
            <person name="Trail F."/>
            <person name="van der Does H.C."/>
            <person name="Voll L.M."/>
            <person name="Will I."/>
            <person name="Young S."/>
            <person name="Zeng Q."/>
            <person name="Zhang J."/>
            <person name="Zhou S."/>
            <person name="Dickman M.B."/>
            <person name="Schulze-Lefert P."/>
            <person name="Ver Loren van Themaat E."/>
            <person name="Ma L.-J."/>
            <person name="Vaillancourt L.J."/>
        </authorList>
    </citation>
    <scope>NUCLEOTIDE SEQUENCE [LARGE SCALE GENOMIC DNA]</scope>
    <source>
        <strain evidence="3">IMI 349063</strain>
    </source>
</reference>
<feature type="compositionally biased region" description="Polar residues" evidence="1">
    <location>
        <begin position="29"/>
        <end position="49"/>
    </location>
</feature>
<feature type="region of interest" description="Disordered" evidence="1">
    <location>
        <begin position="1"/>
        <end position="49"/>
    </location>
</feature>
<dbReference type="Proteomes" id="UP000007174">
    <property type="component" value="Unassembled WGS sequence"/>
</dbReference>
<protein>
    <submittedName>
        <fullName evidence="2">Uncharacterized protein</fullName>
    </submittedName>
</protein>
<feature type="compositionally biased region" description="Low complexity" evidence="1">
    <location>
        <begin position="1"/>
        <end position="14"/>
    </location>
</feature>
<feature type="non-terminal residue" evidence="2">
    <location>
        <position position="1"/>
    </location>
</feature>
<dbReference type="EMBL" id="CACQ02003983">
    <property type="protein sequence ID" value="CCF40282.1"/>
    <property type="molecule type" value="Genomic_DNA"/>
</dbReference>
<accession>H1VJ79</accession>
<name>H1VJ79_COLHI</name>